<name>A0A6J2JQ97_BOMMA</name>
<keyword evidence="5" id="KW-0810">Translation regulation</keyword>
<dbReference type="GO" id="GO:0006446">
    <property type="term" value="P:regulation of translational initiation"/>
    <property type="evidence" value="ECO:0007669"/>
    <property type="project" value="TreeGrafter"/>
</dbReference>
<evidence type="ECO:0000256" key="6">
    <source>
        <dbReference type="ARBA" id="ARBA00023016"/>
    </source>
</evidence>
<dbReference type="InterPro" id="IPR023582">
    <property type="entry name" value="Impact"/>
</dbReference>
<evidence type="ECO:0000313" key="8">
    <source>
        <dbReference type="Proteomes" id="UP000504629"/>
    </source>
</evidence>
<dbReference type="GO" id="GO:0140469">
    <property type="term" value="P:GCN2-mediated signaling"/>
    <property type="evidence" value="ECO:0007669"/>
    <property type="project" value="TreeGrafter"/>
</dbReference>
<dbReference type="GeneID" id="114243768"/>
<dbReference type="InterPro" id="IPR020568">
    <property type="entry name" value="Ribosomal_Su5_D2-typ_SF"/>
</dbReference>
<dbReference type="PANTHER" id="PTHR16301:SF25">
    <property type="entry name" value="PROTEIN IMPACT"/>
    <property type="match status" value="1"/>
</dbReference>
<dbReference type="OrthoDB" id="69641at2759"/>
<sequence>MEVDNLSRQVEEIEALKSIYTEELTIDSEITRSYTIRIEENKKEVLLYVTLPEDYPSISPPKFELSAPWMDRQTKTNLHKTLHEIYLDNVGETVIFQWVEMIREVLQTVCKVEKKIEVTEPEVDSLDLTTIEINCPEITHGEIIADRKSIFQGHAAEVHSIDDVKAVLNKLKQNRKILNATHNMYAYRIERKTAKGTNVLQDCDDDGEAHAGGRMLHLLQVLNQKNTLVVVSRWYGGVQLGPDRFRHINNASRQVIQQAGLLKK</sequence>
<dbReference type="PANTHER" id="PTHR16301">
    <property type="entry name" value="IMPACT-RELATED"/>
    <property type="match status" value="1"/>
</dbReference>
<dbReference type="Pfam" id="PF05773">
    <property type="entry name" value="RWD"/>
    <property type="match status" value="1"/>
</dbReference>
<protein>
    <submittedName>
        <fullName evidence="9">Protein IMPACT-like</fullName>
    </submittedName>
</protein>
<dbReference type="Proteomes" id="UP000504629">
    <property type="component" value="Unplaced"/>
</dbReference>
<dbReference type="KEGG" id="bman:114243768"/>
<dbReference type="SMART" id="SM00591">
    <property type="entry name" value="RWD"/>
    <property type="match status" value="1"/>
</dbReference>
<dbReference type="SUPFAM" id="SSF54211">
    <property type="entry name" value="Ribosomal protein S5 domain 2-like"/>
    <property type="match status" value="1"/>
</dbReference>
<dbReference type="InterPro" id="IPR016135">
    <property type="entry name" value="UBQ-conjugating_enzyme/RWD"/>
</dbReference>
<comment type="subcellular location">
    <subcellularLocation>
        <location evidence="1">Cytoplasm</location>
    </subcellularLocation>
</comment>
<reference evidence="9" key="1">
    <citation type="submission" date="2025-08" db="UniProtKB">
        <authorList>
            <consortium name="RefSeq"/>
        </authorList>
    </citation>
    <scope>IDENTIFICATION</scope>
    <source>
        <tissue evidence="9">Silk gland</tissue>
    </source>
</reference>
<evidence type="ECO:0000256" key="1">
    <source>
        <dbReference type="ARBA" id="ARBA00004496"/>
    </source>
</evidence>
<dbReference type="InterPro" id="IPR001498">
    <property type="entry name" value="Impact_N"/>
</dbReference>
<dbReference type="Gene3D" id="3.30.230.30">
    <property type="entry name" value="Impact, N-terminal domain"/>
    <property type="match status" value="1"/>
</dbReference>
<evidence type="ECO:0000256" key="3">
    <source>
        <dbReference type="ARBA" id="ARBA00022490"/>
    </source>
</evidence>
<organism evidence="8 9">
    <name type="scientific">Bombyx mandarina</name>
    <name type="common">Wild silk moth</name>
    <name type="synonym">Wild silkworm</name>
    <dbReference type="NCBI Taxonomy" id="7092"/>
    <lineage>
        <taxon>Eukaryota</taxon>
        <taxon>Metazoa</taxon>
        <taxon>Ecdysozoa</taxon>
        <taxon>Arthropoda</taxon>
        <taxon>Hexapoda</taxon>
        <taxon>Insecta</taxon>
        <taxon>Pterygota</taxon>
        <taxon>Neoptera</taxon>
        <taxon>Endopterygota</taxon>
        <taxon>Lepidoptera</taxon>
        <taxon>Glossata</taxon>
        <taxon>Ditrysia</taxon>
        <taxon>Bombycoidea</taxon>
        <taxon>Bombycidae</taxon>
        <taxon>Bombycinae</taxon>
        <taxon>Bombyx</taxon>
    </lineage>
</organism>
<dbReference type="CDD" id="cd23821">
    <property type="entry name" value="RWD_IMPACT"/>
    <property type="match status" value="1"/>
</dbReference>
<evidence type="ECO:0000256" key="5">
    <source>
        <dbReference type="ARBA" id="ARBA00022845"/>
    </source>
</evidence>
<dbReference type="AlphaFoldDB" id="A0A6J2JQ97"/>
<dbReference type="Pfam" id="PF01205">
    <property type="entry name" value="Impact_N"/>
    <property type="match status" value="1"/>
</dbReference>
<dbReference type="PROSITE" id="PS50908">
    <property type="entry name" value="RWD"/>
    <property type="match status" value="1"/>
</dbReference>
<dbReference type="InterPro" id="IPR006575">
    <property type="entry name" value="RWD_dom"/>
</dbReference>
<proteinExistence type="inferred from homology"/>
<gene>
    <name evidence="9" type="primary">LOC114243768</name>
</gene>
<keyword evidence="4" id="KW-0678">Repressor</keyword>
<accession>A0A6J2JQ97</accession>
<dbReference type="InterPro" id="IPR036956">
    <property type="entry name" value="Impact_N_sf"/>
</dbReference>
<dbReference type="RefSeq" id="XP_028031172.1">
    <property type="nucleotide sequence ID" value="XM_028175371.1"/>
</dbReference>
<dbReference type="GO" id="GO:0005737">
    <property type="term" value="C:cytoplasm"/>
    <property type="evidence" value="ECO:0007669"/>
    <property type="project" value="UniProtKB-SubCell"/>
</dbReference>
<evidence type="ECO:0000256" key="4">
    <source>
        <dbReference type="ARBA" id="ARBA00022491"/>
    </source>
</evidence>
<evidence type="ECO:0000256" key="2">
    <source>
        <dbReference type="ARBA" id="ARBA00007665"/>
    </source>
</evidence>
<feature type="domain" description="RWD" evidence="7">
    <location>
        <begin position="11"/>
        <end position="109"/>
    </location>
</feature>
<evidence type="ECO:0000313" key="9">
    <source>
        <dbReference type="RefSeq" id="XP_028031172.1"/>
    </source>
</evidence>
<keyword evidence="6" id="KW-0346">Stress response</keyword>
<dbReference type="SUPFAM" id="SSF54495">
    <property type="entry name" value="UBC-like"/>
    <property type="match status" value="1"/>
</dbReference>
<dbReference type="Gene3D" id="3.10.110.10">
    <property type="entry name" value="Ubiquitin Conjugating Enzyme"/>
    <property type="match status" value="1"/>
</dbReference>
<keyword evidence="8" id="KW-1185">Reference proteome</keyword>
<evidence type="ECO:0000259" key="7">
    <source>
        <dbReference type="PROSITE" id="PS50908"/>
    </source>
</evidence>
<keyword evidence="3" id="KW-0963">Cytoplasm</keyword>
<comment type="similarity">
    <text evidence="2">Belongs to the IMPACT family.</text>
</comment>